<dbReference type="Pfam" id="PF04402">
    <property type="entry name" value="SIMPL"/>
    <property type="match status" value="1"/>
</dbReference>
<dbReference type="InterPro" id="IPR007497">
    <property type="entry name" value="SIMPL/DUF541"/>
</dbReference>
<dbReference type="Gene3D" id="3.30.110.170">
    <property type="entry name" value="Protein of unknown function (DUF541), domain 1"/>
    <property type="match status" value="1"/>
</dbReference>
<proteinExistence type="predicted"/>
<keyword evidence="2" id="KW-1185">Reference proteome</keyword>
<dbReference type="PANTHER" id="PTHR34387">
    <property type="entry name" value="SLR1258 PROTEIN"/>
    <property type="match status" value="1"/>
</dbReference>
<dbReference type="AlphaFoldDB" id="A0A8T6R629"/>
<comment type="caution">
    <text evidence="1">The sequence shown here is derived from an EMBL/GenBank/DDBJ whole genome shotgun (WGS) entry which is preliminary data.</text>
</comment>
<gene>
    <name evidence="1" type="ORF">EPD83_014295</name>
</gene>
<dbReference type="GO" id="GO:0006974">
    <property type="term" value="P:DNA damage response"/>
    <property type="evidence" value="ECO:0007669"/>
    <property type="project" value="TreeGrafter"/>
</dbReference>
<dbReference type="EMBL" id="SAYU02000051">
    <property type="protein sequence ID" value="NHA69212.1"/>
    <property type="molecule type" value="Genomic_DNA"/>
</dbReference>
<dbReference type="InterPro" id="IPR052022">
    <property type="entry name" value="26kDa_periplasmic_antigen"/>
</dbReference>
<evidence type="ECO:0000313" key="2">
    <source>
        <dbReference type="Proteomes" id="UP000287866"/>
    </source>
</evidence>
<dbReference type="RefSeq" id="WP_165566745.1">
    <property type="nucleotide sequence ID" value="NZ_SAYU02000051.1"/>
</dbReference>
<dbReference type="Gene3D" id="3.30.70.2970">
    <property type="entry name" value="Protein of unknown function (DUF541), domain 2"/>
    <property type="match status" value="1"/>
</dbReference>
<organism evidence="1 2">
    <name type="scientific">Phycicoccus flavus</name>
    <dbReference type="NCBI Taxonomy" id="2502783"/>
    <lineage>
        <taxon>Bacteria</taxon>
        <taxon>Bacillati</taxon>
        <taxon>Actinomycetota</taxon>
        <taxon>Actinomycetes</taxon>
        <taxon>Micrococcales</taxon>
        <taxon>Intrasporangiaceae</taxon>
        <taxon>Phycicoccus</taxon>
    </lineage>
</organism>
<dbReference type="PANTHER" id="PTHR34387:SF1">
    <property type="entry name" value="PERIPLASMIC IMMUNOGENIC PROTEIN"/>
    <property type="match status" value="1"/>
</dbReference>
<name>A0A8T6R629_9MICO</name>
<protein>
    <submittedName>
        <fullName evidence="1">SIMPL domain-containing protein</fullName>
    </submittedName>
</protein>
<accession>A0A8T6R629</accession>
<evidence type="ECO:0000313" key="1">
    <source>
        <dbReference type="EMBL" id="NHA69212.1"/>
    </source>
</evidence>
<reference evidence="1" key="1">
    <citation type="submission" date="2020-03" db="EMBL/GenBank/DDBJ databases">
        <title>Phycicoccus flavus sp. nov., a novel endophytic actinobacterium isolated from branch of Kandelia candel.</title>
        <authorList>
            <person name="Tuo L."/>
        </authorList>
    </citation>
    <scope>NUCLEOTIDE SEQUENCE</scope>
    <source>
        <strain evidence="1">CMS6Z-2</strain>
    </source>
</reference>
<sequence>MADHVDVTGTGTASGTPDVVALDVRVLVEDREVAGALAGLATRLTAALDAAAEHGVAAADRRTTSMGVSPRWDREGREVTGYQASQSVRVRLRERDRTGEVLAALAEAAGDALSVDGVSLEVADPGPLVERARTAAFTQARATASQYAGLAGRPLGPVLEIDEVPDPGGPAPRMRLASMSAEGGVPVEAGESAVSVTVRVRFALEPA</sequence>
<dbReference type="Proteomes" id="UP000287866">
    <property type="component" value="Unassembled WGS sequence"/>
</dbReference>